<dbReference type="InterPro" id="IPR015433">
    <property type="entry name" value="PI3/4_kinase"/>
</dbReference>
<dbReference type="InterPro" id="IPR036940">
    <property type="entry name" value="PI3/4_kinase_cat_sf"/>
</dbReference>
<keyword evidence="2" id="KW-0547">Nucleotide-binding</keyword>
<dbReference type="InterPro" id="IPR011009">
    <property type="entry name" value="Kinase-like_dom_sf"/>
</dbReference>
<sequence>MYLESFNNPLEFCHFFEQLKLDKCSIKKSKMKPFWMVWSNGDSLSRYHFMTHQIIFKHGDDLRQDMLTLQLLKLMDTIWKDEGEDYCLSPYSCLATGSRTGLIEVVRGAQTIMSIQNESRRAVMQLDPLQLHRWLEKATLGSREMYERAINNFTRSCAGYCVATFVLGIRDRHNDNIMADETGRLFHIDFGHILNNKKKKFGINRERVPFVLPVDFVFVITRGKQIESAQEEYKKFVDLCVSAYLSLRRHSRLILTLLSIMLVADLPELQNLRDLDYVRHSLAVDKDEKSAESFFRNVLNQAYSGGWSTKLDWYFHWMNS</sequence>
<dbReference type="InterPro" id="IPR018936">
    <property type="entry name" value="PI3/4_kinase_CS"/>
</dbReference>
<gene>
    <name evidence="6" type="primary">PIK3CA_2</name>
    <name evidence="6" type="ORF">Ciccas_001107</name>
</gene>
<dbReference type="GO" id="GO:0016301">
    <property type="term" value="F:kinase activity"/>
    <property type="evidence" value="ECO:0007669"/>
    <property type="project" value="UniProtKB-KW"/>
</dbReference>
<dbReference type="Pfam" id="PF00454">
    <property type="entry name" value="PI3_PI4_kinase"/>
    <property type="match status" value="1"/>
</dbReference>
<keyword evidence="1" id="KW-0808">Transferase</keyword>
<protein>
    <submittedName>
        <fullName evidence="6">Phosphatidylinositol 4,5-bisphosphate 3-kinase catalytic subunit alpha isoform</fullName>
    </submittedName>
</protein>
<evidence type="ECO:0000256" key="2">
    <source>
        <dbReference type="ARBA" id="ARBA00022741"/>
    </source>
</evidence>
<dbReference type="PROSITE" id="PS00915">
    <property type="entry name" value="PI3_4_KINASE_1"/>
    <property type="match status" value="1"/>
</dbReference>
<dbReference type="PANTHER" id="PTHR10048:SF111">
    <property type="entry name" value="PHOSPHATIDYLINOSITOL 3-KINASE AGE-1"/>
    <property type="match status" value="1"/>
</dbReference>
<accession>A0ABD2QL17</accession>
<keyword evidence="7" id="KW-1185">Reference proteome</keyword>
<dbReference type="PANTHER" id="PTHR10048">
    <property type="entry name" value="PHOSPHATIDYLINOSITOL KINASE"/>
    <property type="match status" value="1"/>
</dbReference>
<keyword evidence="4" id="KW-0067">ATP-binding</keyword>
<evidence type="ECO:0000256" key="1">
    <source>
        <dbReference type="ARBA" id="ARBA00022679"/>
    </source>
</evidence>
<feature type="domain" description="PI3K/PI4K catalytic" evidence="5">
    <location>
        <begin position="20"/>
        <end position="307"/>
    </location>
</feature>
<dbReference type="PROSITE" id="PS50290">
    <property type="entry name" value="PI3_4_KINASE_3"/>
    <property type="match status" value="1"/>
</dbReference>
<name>A0ABD2QL17_9PLAT</name>
<dbReference type="SMART" id="SM00146">
    <property type="entry name" value="PI3Kc"/>
    <property type="match status" value="1"/>
</dbReference>
<dbReference type="InterPro" id="IPR000403">
    <property type="entry name" value="PI3/4_kinase_cat_dom"/>
</dbReference>
<dbReference type="AlphaFoldDB" id="A0ABD2QL17"/>
<dbReference type="PROSITE" id="PS00916">
    <property type="entry name" value="PI3_4_KINASE_2"/>
    <property type="match status" value="1"/>
</dbReference>
<dbReference type="EMBL" id="JBJKFK010000068">
    <property type="protein sequence ID" value="KAL3320221.1"/>
    <property type="molecule type" value="Genomic_DNA"/>
</dbReference>
<reference evidence="6 7" key="1">
    <citation type="submission" date="2024-11" db="EMBL/GenBank/DDBJ databases">
        <title>Adaptive evolution of stress response genes in parasites aligns with host niche diversity.</title>
        <authorList>
            <person name="Hahn C."/>
            <person name="Resl P."/>
        </authorList>
    </citation>
    <scope>NUCLEOTIDE SEQUENCE [LARGE SCALE GENOMIC DNA]</scope>
    <source>
        <strain evidence="6">EGGRZ-B1_66</strain>
        <tissue evidence="6">Body</tissue>
    </source>
</reference>
<evidence type="ECO:0000313" key="6">
    <source>
        <dbReference type="EMBL" id="KAL3320221.1"/>
    </source>
</evidence>
<dbReference type="SUPFAM" id="SSF56112">
    <property type="entry name" value="Protein kinase-like (PK-like)"/>
    <property type="match status" value="1"/>
</dbReference>
<dbReference type="Gene3D" id="3.30.1010.10">
    <property type="entry name" value="Phosphatidylinositol 3-kinase Catalytic Subunit, Chain A, domain 4"/>
    <property type="match status" value="1"/>
</dbReference>
<dbReference type="Gene3D" id="1.10.1070.11">
    <property type="entry name" value="Phosphatidylinositol 3-/4-kinase, catalytic domain"/>
    <property type="match status" value="1"/>
</dbReference>
<keyword evidence="3" id="KW-0418">Kinase</keyword>
<comment type="caution">
    <text evidence="6">The sequence shown here is derived from an EMBL/GenBank/DDBJ whole genome shotgun (WGS) entry which is preliminary data.</text>
</comment>
<dbReference type="Proteomes" id="UP001626550">
    <property type="component" value="Unassembled WGS sequence"/>
</dbReference>
<dbReference type="FunFam" id="1.10.1070.11:FF:000001">
    <property type="entry name" value="Phosphatidylinositol 4,5-bisphosphate 3-kinase catalytic subunit"/>
    <property type="match status" value="1"/>
</dbReference>
<evidence type="ECO:0000313" key="7">
    <source>
        <dbReference type="Proteomes" id="UP001626550"/>
    </source>
</evidence>
<proteinExistence type="predicted"/>
<evidence type="ECO:0000256" key="3">
    <source>
        <dbReference type="ARBA" id="ARBA00022777"/>
    </source>
</evidence>
<dbReference type="GO" id="GO:0005524">
    <property type="term" value="F:ATP binding"/>
    <property type="evidence" value="ECO:0007669"/>
    <property type="project" value="UniProtKB-KW"/>
</dbReference>
<evidence type="ECO:0000256" key="4">
    <source>
        <dbReference type="ARBA" id="ARBA00022840"/>
    </source>
</evidence>
<organism evidence="6 7">
    <name type="scientific">Cichlidogyrus casuarinus</name>
    <dbReference type="NCBI Taxonomy" id="1844966"/>
    <lineage>
        <taxon>Eukaryota</taxon>
        <taxon>Metazoa</taxon>
        <taxon>Spiralia</taxon>
        <taxon>Lophotrochozoa</taxon>
        <taxon>Platyhelminthes</taxon>
        <taxon>Monogenea</taxon>
        <taxon>Monopisthocotylea</taxon>
        <taxon>Dactylogyridea</taxon>
        <taxon>Ancyrocephalidae</taxon>
        <taxon>Cichlidogyrus</taxon>
    </lineage>
</organism>
<evidence type="ECO:0000259" key="5">
    <source>
        <dbReference type="PROSITE" id="PS50290"/>
    </source>
</evidence>